<organism evidence="3 4">
    <name type="scientific">Thecamonas trahens ATCC 50062</name>
    <dbReference type="NCBI Taxonomy" id="461836"/>
    <lineage>
        <taxon>Eukaryota</taxon>
        <taxon>Apusozoa</taxon>
        <taxon>Apusomonadida</taxon>
        <taxon>Apusomonadidae</taxon>
        <taxon>Thecamonas</taxon>
    </lineage>
</organism>
<dbReference type="STRING" id="461836.A0A0L0DDW0"/>
<dbReference type="AlphaFoldDB" id="A0A0L0DDW0"/>
<dbReference type="EMBL" id="GL349456">
    <property type="protein sequence ID" value="KNC49503.1"/>
    <property type="molecule type" value="Genomic_DNA"/>
</dbReference>
<dbReference type="Gene3D" id="2.170.150.10">
    <property type="entry name" value="Metal Binding Protein, Guanine Nucleotide Exchange Factor, Chain A"/>
    <property type="match status" value="1"/>
</dbReference>
<dbReference type="RefSeq" id="XP_013757620.1">
    <property type="nucleotide sequence ID" value="XM_013902166.1"/>
</dbReference>
<dbReference type="GO" id="GO:0005737">
    <property type="term" value="C:cytoplasm"/>
    <property type="evidence" value="ECO:0007669"/>
    <property type="project" value="TreeGrafter"/>
</dbReference>
<proteinExistence type="inferred from homology"/>
<dbReference type="InterPro" id="IPR034737">
    <property type="entry name" value="TCTP"/>
</dbReference>
<comment type="similarity">
    <text evidence="1">Belongs to the TCTP family.</text>
</comment>
<dbReference type="GO" id="GO:0005509">
    <property type="term" value="F:calcium ion binding"/>
    <property type="evidence" value="ECO:0007669"/>
    <property type="project" value="TreeGrafter"/>
</dbReference>
<protein>
    <submittedName>
        <fullName evidence="3">Translationally-controlled tumor protein</fullName>
    </submittedName>
</protein>
<dbReference type="PANTHER" id="PTHR11991">
    <property type="entry name" value="TRANSLATIONALLY CONTROLLED TUMOR PROTEIN-RELATED"/>
    <property type="match status" value="1"/>
</dbReference>
<accession>A0A0L0DDW0</accession>
<dbReference type="Pfam" id="PF00838">
    <property type="entry name" value="TCTP"/>
    <property type="match status" value="2"/>
</dbReference>
<dbReference type="eggNOG" id="KOG1727">
    <property type="taxonomic scope" value="Eukaryota"/>
</dbReference>
<evidence type="ECO:0000313" key="3">
    <source>
        <dbReference type="EMBL" id="KNC49503.1"/>
    </source>
</evidence>
<keyword evidence="4" id="KW-1185">Reference proteome</keyword>
<evidence type="ECO:0000256" key="1">
    <source>
        <dbReference type="PROSITE-ProRule" id="PRU01133"/>
    </source>
</evidence>
<dbReference type="PROSITE" id="PS51797">
    <property type="entry name" value="TCTP_3"/>
    <property type="match status" value="1"/>
</dbReference>
<gene>
    <name evidence="3" type="ORF">AMSG_05521</name>
</gene>
<dbReference type="OMA" id="PYATVWA"/>
<dbReference type="Proteomes" id="UP000054408">
    <property type="component" value="Unassembled WGS sequence"/>
</dbReference>
<dbReference type="GeneID" id="25564922"/>
<dbReference type="PANTHER" id="PTHR11991:SF0">
    <property type="entry name" value="TRANSLATIONALLY-CONTROLLED TUMOR PROTEIN"/>
    <property type="match status" value="1"/>
</dbReference>
<reference evidence="3 4" key="1">
    <citation type="submission" date="2010-05" db="EMBL/GenBank/DDBJ databases">
        <title>The Genome Sequence of Thecamonas trahens ATCC 50062.</title>
        <authorList>
            <consortium name="The Broad Institute Genome Sequencing Platform"/>
            <person name="Russ C."/>
            <person name="Cuomo C."/>
            <person name="Shea T."/>
            <person name="Young S.K."/>
            <person name="Zeng Q."/>
            <person name="Koehrsen M."/>
            <person name="Haas B."/>
            <person name="Borodovsky M."/>
            <person name="Guigo R."/>
            <person name="Alvarado L."/>
            <person name="Berlin A."/>
            <person name="Bochicchio J."/>
            <person name="Borenstein D."/>
            <person name="Chapman S."/>
            <person name="Chen Z."/>
            <person name="Freedman E."/>
            <person name="Gellesch M."/>
            <person name="Goldberg J."/>
            <person name="Griggs A."/>
            <person name="Gujja S."/>
            <person name="Heilman E."/>
            <person name="Heiman D."/>
            <person name="Hepburn T."/>
            <person name="Howarth C."/>
            <person name="Jen D."/>
            <person name="Larson L."/>
            <person name="Mehta T."/>
            <person name="Park D."/>
            <person name="Pearson M."/>
            <person name="Roberts A."/>
            <person name="Saif S."/>
            <person name="Shenoy N."/>
            <person name="Sisk P."/>
            <person name="Stolte C."/>
            <person name="Sykes S."/>
            <person name="Thomson T."/>
            <person name="Walk T."/>
            <person name="White J."/>
            <person name="Yandava C."/>
            <person name="Burger G."/>
            <person name="Gray M.W."/>
            <person name="Holland P.W.H."/>
            <person name="King N."/>
            <person name="Lang F.B.F."/>
            <person name="Roger A.J."/>
            <person name="Ruiz-Trillo I."/>
            <person name="Lander E."/>
            <person name="Nusbaum C."/>
        </authorList>
    </citation>
    <scope>NUCLEOTIDE SEQUENCE [LARGE SCALE GENOMIC DNA]</scope>
    <source>
        <strain evidence="3 4">ATCC 50062</strain>
    </source>
</reference>
<feature type="domain" description="TCTP" evidence="2">
    <location>
        <begin position="1"/>
        <end position="171"/>
    </location>
</feature>
<evidence type="ECO:0000259" key="2">
    <source>
        <dbReference type="PROSITE" id="PS51797"/>
    </source>
</evidence>
<evidence type="ECO:0000313" key="4">
    <source>
        <dbReference type="Proteomes" id="UP000054408"/>
    </source>
</evidence>
<dbReference type="SUPFAM" id="SSF51316">
    <property type="entry name" value="Mss4-like"/>
    <property type="match status" value="1"/>
</dbReference>
<dbReference type="InterPro" id="IPR018105">
    <property type="entry name" value="Translational_control_tumour_p"/>
</dbReference>
<dbReference type="InterPro" id="IPR011323">
    <property type="entry name" value="Mss4/transl-control_tumour"/>
</dbReference>
<dbReference type="OrthoDB" id="10248936at2759"/>
<name>A0A0L0DDW0_THETB</name>
<dbReference type="InterPro" id="IPR011057">
    <property type="entry name" value="Mss4-like_sf"/>
</dbReference>
<sequence length="171" mass="18474">MIIYHDCLSNAELVSDAFKLTEVDGCVYEVEGKWITVADGVAGDASDGNAETGADAGSAVAADAGARVQTWVAGADAGADVDDDADTVADTNSVSAIDVVHMFKLQETFYDRSTYRLYFKGYMRRVRAFLEANRPDEVDQFVKRAPLFAKSVLANISDCQFSLARTSTPRP</sequence>